<dbReference type="STRING" id="695939.SAMN00790413_06344"/>
<proteinExistence type="predicted"/>
<gene>
    <name evidence="2" type="ORF">SAMN00790413_06344</name>
</gene>
<evidence type="ECO:0000256" key="1">
    <source>
        <dbReference type="SAM" id="MobiDB-lite"/>
    </source>
</evidence>
<name>A0A1W1VUQ4_9DEIO</name>
<evidence type="ECO:0000313" key="3">
    <source>
        <dbReference type="Proteomes" id="UP000192582"/>
    </source>
</evidence>
<feature type="region of interest" description="Disordered" evidence="1">
    <location>
        <begin position="63"/>
        <end position="84"/>
    </location>
</feature>
<reference evidence="2 3" key="1">
    <citation type="submission" date="2017-04" db="EMBL/GenBank/DDBJ databases">
        <authorList>
            <person name="Afonso C.L."/>
            <person name="Miller P.J."/>
            <person name="Scott M.A."/>
            <person name="Spackman E."/>
            <person name="Goraichik I."/>
            <person name="Dimitrov K.M."/>
            <person name="Suarez D.L."/>
            <person name="Swayne D.E."/>
        </authorList>
    </citation>
    <scope>NUCLEOTIDE SEQUENCE [LARGE SCALE GENOMIC DNA]</scope>
    <source>
        <strain evidence="2 3">KR-140</strain>
    </source>
</reference>
<accession>A0A1W1VUQ4</accession>
<keyword evidence="3" id="KW-1185">Reference proteome</keyword>
<organism evidence="2 3">
    <name type="scientific">Deinococcus hopiensis KR-140</name>
    <dbReference type="NCBI Taxonomy" id="695939"/>
    <lineage>
        <taxon>Bacteria</taxon>
        <taxon>Thermotogati</taxon>
        <taxon>Deinococcota</taxon>
        <taxon>Deinococci</taxon>
        <taxon>Deinococcales</taxon>
        <taxon>Deinococcaceae</taxon>
        <taxon>Deinococcus</taxon>
    </lineage>
</organism>
<protein>
    <submittedName>
        <fullName evidence="2">Uncharacterized protein</fullName>
    </submittedName>
</protein>
<dbReference type="Proteomes" id="UP000192582">
    <property type="component" value="Unassembled WGS sequence"/>
</dbReference>
<sequence length="84" mass="9336">MNTWISRAFPASSPPLNRFPDPPLRQFHASMSPFFPLALLRSVAPPLGFIRYFITDEPKSLCQSSPKESEAEMDISTATKAVVP</sequence>
<evidence type="ECO:0000313" key="2">
    <source>
        <dbReference type="EMBL" id="SMB97105.1"/>
    </source>
</evidence>
<dbReference type="AlphaFoldDB" id="A0A1W1VUQ4"/>
<dbReference type="EMBL" id="FWWU01000010">
    <property type="protein sequence ID" value="SMB97105.1"/>
    <property type="molecule type" value="Genomic_DNA"/>
</dbReference>